<sequence>MKPAQALRRPLAVTLFLLMLASAAASRQLRGITVSGEAFVSPKPWRHPPSFSIPQTLHSLSARPASNRYQQHQSPVTLPAFDHATVRAFFSCRASDHGTSSHVHSARGSGATDRPHVYSPKLRLTTVLSILFWLLSMFPYMHHSRGGIHRFQKLRYAGLLSFALGLPTLVPKVYRALLVRRKVDSSCMMLGASIGAVALGDYAEAAAVSSLFAVSEVLEGRASSKSEEALSAVARDLGPGTARLLDDDGEGELETRVPADTVAVGSAVSVPVGEKVPCDGIIVAGATTFDESTITGESRPVRRSSGESIPGGAVNSGPARIVMSTTAPSGESTVARLSRLVEDSKRNRSQTETTVDRLAALCAPPVFIAALLMCTIPWRFGPTAGRRWSRKGLVAMVAACPCPLVISTPVTYVAGLTNAARSGIIMKGGAVLEALAKVKSVALDKTGTLTEGNFALRHLKLMDNVKRKDTLEHLALIESPSSHPLATALVEAARNEGAIVPKDVVVKNHTILDGEGVVASIGDKIVHSGNTRLFQRLGLFEALPEKDKELADKWAAAGETVGFMSIGDHGIVCSYSVADSVRPEAKDVIHQLHDLGIDVYMITGDRKEAAVTIGSQVDLASGKVYSGLLPEEKLDVIEMKKAASKASGGNVLMCGDGVNDAPALALADVGVAMGGGAALAMETSDVTLTGQDLNKLLYSIKLGKRAVRIIVQNFAFSLAAKAIVVGLAAVGVHSLWVAIASDVGTMLIVTTNGLRLLPSARQNQ</sequence>
<dbReference type="SUPFAM" id="SSF81660">
    <property type="entry name" value="Metal cation-transporting ATPase, ATP-binding domain N"/>
    <property type="match status" value="1"/>
</dbReference>
<dbReference type="InterPro" id="IPR018303">
    <property type="entry name" value="ATPase_P-typ_P_site"/>
</dbReference>
<feature type="region of interest" description="Disordered" evidence="9">
    <location>
        <begin position="293"/>
        <end position="319"/>
    </location>
</feature>
<dbReference type="AlphaFoldDB" id="A0A7S4HJ30"/>
<evidence type="ECO:0000259" key="11">
    <source>
        <dbReference type="Pfam" id="PF00122"/>
    </source>
</evidence>
<dbReference type="SFLD" id="SFLDS00003">
    <property type="entry name" value="Haloacid_Dehalogenase"/>
    <property type="match status" value="1"/>
</dbReference>
<keyword evidence="4 8" id="KW-0479">Metal-binding</keyword>
<keyword evidence="10" id="KW-0732">Signal</keyword>
<dbReference type="PANTHER" id="PTHR48085">
    <property type="entry name" value="CADMIUM/ZINC-TRANSPORTING ATPASE HMA2-RELATED"/>
    <property type="match status" value="1"/>
</dbReference>
<keyword evidence="8" id="KW-0547">Nucleotide-binding</keyword>
<name>A0A7S4HJ30_9STRA</name>
<evidence type="ECO:0000256" key="7">
    <source>
        <dbReference type="ARBA" id="ARBA00023136"/>
    </source>
</evidence>
<dbReference type="InterPro" id="IPR008250">
    <property type="entry name" value="ATPase_P-typ_transduc_dom_A_sf"/>
</dbReference>
<protein>
    <recommendedName>
        <fullName evidence="11">P-type ATPase A domain-containing protein</fullName>
    </recommendedName>
</protein>
<dbReference type="PANTHER" id="PTHR48085:SF5">
    <property type="entry name" value="CADMIUM_ZINC-TRANSPORTING ATPASE HMA4-RELATED"/>
    <property type="match status" value="1"/>
</dbReference>
<dbReference type="Pfam" id="PF00122">
    <property type="entry name" value="E1-E2_ATPase"/>
    <property type="match status" value="1"/>
</dbReference>
<comment type="subcellular location">
    <subcellularLocation>
        <location evidence="1 8">Membrane</location>
    </subcellularLocation>
</comment>
<evidence type="ECO:0000256" key="10">
    <source>
        <dbReference type="SAM" id="SignalP"/>
    </source>
</evidence>
<dbReference type="SUPFAM" id="SSF81653">
    <property type="entry name" value="Calcium ATPase, transduction domain A"/>
    <property type="match status" value="1"/>
</dbReference>
<feature type="transmembrane region" description="Helical" evidence="8">
    <location>
        <begin position="154"/>
        <end position="174"/>
    </location>
</feature>
<dbReference type="GO" id="GO:0016020">
    <property type="term" value="C:membrane"/>
    <property type="evidence" value="ECO:0007669"/>
    <property type="project" value="UniProtKB-SubCell"/>
</dbReference>
<evidence type="ECO:0000256" key="2">
    <source>
        <dbReference type="ARBA" id="ARBA00006024"/>
    </source>
</evidence>
<dbReference type="Gene3D" id="3.40.1110.10">
    <property type="entry name" value="Calcium-transporting ATPase, cytoplasmic domain N"/>
    <property type="match status" value="1"/>
</dbReference>
<dbReference type="Gene3D" id="3.40.50.1000">
    <property type="entry name" value="HAD superfamily/HAD-like"/>
    <property type="match status" value="1"/>
</dbReference>
<feature type="transmembrane region" description="Helical" evidence="8">
    <location>
        <begin position="735"/>
        <end position="757"/>
    </location>
</feature>
<dbReference type="GO" id="GO:0046872">
    <property type="term" value="F:metal ion binding"/>
    <property type="evidence" value="ECO:0007669"/>
    <property type="project" value="UniProtKB-KW"/>
</dbReference>
<feature type="chain" id="PRO_5030607594" description="P-type ATPase A domain-containing protein" evidence="10">
    <location>
        <begin position="26"/>
        <end position="764"/>
    </location>
</feature>
<dbReference type="GO" id="GO:0016887">
    <property type="term" value="F:ATP hydrolysis activity"/>
    <property type="evidence" value="ECO:0007669"/>
    <property type="project" value="InterPro"/>
</dbReference>
<dbReference type="SUPFAM" id="SSF56784">
    <property type="entry name" value="HAD-like"/>
    <property type="match status" value="1"/>
</dbReference>
<dbReference type="InterPro" id="IPR036412">
    <property type="entry name" value="HAD-like_sf"/>
</dbReference>
<dbReference type="InterPro" id="IPR027256">
    <property type="entry name" value="P-typ_ATPase_IB"/>
</dbReference>
<dbReference type="InterPro" id="IPR023214">
    <property type="entry name" value="HAD_sf"/>
</dbReference>
<dbReference type="InterPro" id="IPR051014">
    <property type="entry name" value="Cation_Transport_ATPase_IB"/>
</dbReference>
<dbReference type="InterPro" id="IPR023298">
    <property type="entry name" value="ATPase_P-typ_TM_dom_sf"/>
</dbReference>
<keyword evidence="3 8" id="KW-0812">Transmembrane</keyword>
<dbReference type="Pfam" id="PF00702">
    <property type="entry name" value="Hydrolase"/>
    <property type="match status" value="1"/>
</dbReference>
<feature type="domain" description="P-type ATPase A" evidence="11">
    <location>
        <begin position="239"/>
        <end position="342"/>
    </location>
</feature>
<evidence type="ECO:0000313" key="12">
    <source>
        <dbReference type="EMBL" id="CAE2200771.1"/>
    </source>
</evidence>
<evidence type="ECO:0000256" key="6">
    <source>
        <dbReference type="ARBA" id="ARBA00022989"/>
    </source>
</evidence>
<comment type="similarity">
    <text evidence="2 8">Belongs to the cation transport ATPase (P-type) (TC 3.A.3) family. Type IB subfamily.</text>
</comment>
<feature type="transmembrane region" description="Helical" evidence="8">
    <location>
        <begin position="392"/>
        <end position="417"/>
    </location>
</feature>
<dbReference type="GO" id="GO:0019829">
    <property type="term" value="F:ATPase-coupled monoatomic cation transmembrane transporter activity"/>
    <property type="evidence" value="ECO:0007669"/>
    <property type="project" value="InterPro"/>
</dbReference>
<dbReference type="InterPro" id="IPR001757">
    <property type="entry name" value="P_typ_ATPase"/>
</dbReference>
<dbReference type="SUPFAM" id="SSF81665">
    <property type="entry name" value="Calcium ATPase, transmembrane domain M"/>
    <property type="match status" value="1"/>
</dbReference>
<dbReference type="EMBL" id="HBKQ01000882">
    <property type="protein sequence ID" value="CAE2200771.1"/>
    <property type="molecule type" value="Transcribed_RNA"/>
</dbReference>
<accession>A0A7S4HJ30</accession>
<feature type="transmembrane region" description="Helical" evidence="8">
    <location>
        <begin position="122"/>
        <end position="142"/>
    </location>
</feature>
<dbReference type="InterPro" id="IPR059000">
    <property type="entry name" value="ATPase_P-type_domA"/>
</dbReference>
<evidence type="ECO:0000256" key="9">
    <source>
        <dbReference type="SAM" id="MobiDB-lite"/>
    </source>
</evidence>
<keyword evidence="8" id="KW-0067">ATP-binding</keyword>
<dbReference type="InterPro" id="IPR044492">
    <property type="entry name" value="P_typ_ATPase_HD_dom"/>
</dbReference>
<dbReference type="NCBIfam" id="TIGR01525">
    <property type="entry name" value="ATPase-IB_hvy"/>
    <property type="match status" value="1"/>
</dbReference>
<dbReference type="SFLD" id="SFLDF00027">
    <property type="entry name" value="p-type_atpase"/>
    <property type="match status" value="1"/>
</dbReference>
<keyword evidence="7 8" id="KW-0472">Membrane</keyword>
<evidence type="ECO:0000256" key="4">
    <source>
        <dbReference type="ARBA" id="ARBA00022723"/>
    </source>
</evidence>
<keyword evidence="5" id="KW-1278">Translocase</keyword>
<reference evidence="12" key="1">
    <citation type="submission" date="2021-01" db="EMBL/GenBank/DDBJ databases">
        <authorList>
            <person name="Corre E."/>
            <person name="Pelletier E."/>
            <person name="Niang G."/>
            <person name="Scheremetjew M."/>
            <person name="Finn R."/>
            <person name="Kale V."/>
            <person name="Holt S."/>
            <person name="Cochrane G."/>
            <person name="Meng A."/>
            <person name="Brown T."/>
            <person name="Cohen L."/>
        </authorList>
    </citation>
    <scope>NUCLEOTIDE SEQUENCE</scope>
    <source>
        <strain evidence="12">Isolate 1302-5</strain>
    </source>
</reference>
<evidence type="ECO:0000256" key="3">
    <source>
        <dbReference type="ARBA" id="ARBA00022692"/>
    </source>
</evidence>
<feature type="transmembrane region" description="Helical" evidence="8">
    <location>
        <begin position="358"/>
        <end position="380"/>
    </location>
</feature>
<dbReference type="PRINTS" id="PR00119">
    <property type="entry name" value="CATATPASE"/>
</dbReference>
<dbReference type="GO" id="GO:0005524">
    <property type="term" value="F:ATP binding"/>
    <property type="evidence" value="ECO:0007669"/>
    <property type="project" value="UniProtKB-UniRule"/>
</dbReference>
<feature type="transmembrane region" description="Helical" evidence="8">
    <location>
        <begin position="709"/>
        <end position="729"/>
    </location>
</feature>
<evidence type="ECO:0000256" key="5">
    <source>
        <dbReference type="ARBA" id="ARBA00022967"/>
    </source>
</evidence>
<evidence type="ECO:0000256" key="1">
    <source>
        <dbReference type="ARBA" id="ARBA00004370"/>
    </source>
</evidence>
<proteinExistence type="inferred from homology"/>
<gene>
    <name evidence="12" type="ORF">OAUR00152_LOCUS613</name>
</gene>
<organism evidence="12">
    <name type="scientific">Odontella aurita</name>
    <dbReference type="NCBI Taxonomy" id="265563"/>
    <lineage>
        <taxon>Eukaryota</taxon>
        <taxon>Sar</taxon>
        <taxon>Stramenopiles</taxon>
        <taxon>Ochrophyta</taxon>
        <taxon>Bacillariophyta</taxon>
        <taxon>Mediophyceae</taxon>
        <taxon>Biddulphiophycidae</taxon>
        <taxon>Eupodiscales</taxon>
        <taxon>Odontellaceae</taxon>
        <taxon>Odontella</taxon>
    </lineage>
</organism>
<keyword evidence="6 8" id="KW-1133">Transmembrane helix</keyword>
<evidence type="ECO:0000256" key="8">
    <source>
        <dbReference type="RuleBase" id="RU362081"/>
    </source>
</evidence>
<dbReference type="Gene3D" id="2.70.150.10">
    <property type="entry name" value="Calcium-transporting ATPase, cytoplasmic transduction domain A"/>
    <property type="match status" value="1"/>
</dbReference>
<dbReference type="InterPro" id="IPR023299">
    <property type="entry name" value="ATPase_P-typ_cyto_dom_N"/>
</dbReference>
<dbReference type="SFLD" id="SFLDG00002">
    <property type="entry name" value="C1.7:_P-type_atpase_like"/>
    <property type="match status" value="1"/>
</dbReference>
<dbReference type="NCBIfam" id="TIGR01494">
    <property type="entry name" value="ATPase_P-type"/>
    <property type="match status" value="1"/>
</dbReference>
<dbReference type="PROSITE" id="PS00154">
    <property type="entry name" value="ATPASE_E1_E2"/>
    <property type="match status" value="1"/>
</dbReference>
<feature type="signal peptide" evidence="10">
    <location>
        <begin position="1"/>
        <end position="25"/>
    </location>
</feature>
<dbReference type="PROSITE" id="PS01229">
    <property type="entry name" value="COF_2"/>
    <property type="match status" value="1"/>
</dbReference>